<dbReference type="PROSITE" id="PS01187">
    <property type="entry name" value="EGF_CA"/>
    <property type="match status" value="4"/>
</dbReference>
<dbReference type="PANTHER" id="PTHR24034:SF209">
    <property type="entry name" value="EGF-LIKE DOMAIN-CONTAINING PROTEIN"/>
    <property type="match status" value="1"/>
</dbReference>
<keyword evidence="13" id="KW-0325">Glycoprotein</keyword>
<dbReference type="InterPro" id="IPR003886">
    <property type="entry name" value="NIDO_dom"/>
</dbReference>
<comment type="caution">
    <text evidence="18">The sequence shown here is derived from an EMBL/GenBank/DDBJ whole genome shotgun (WGS) entry which is preliminary data.</text>
</comment>
<evidence type="ECO:0000256" key="8">
    <source>
        <dbReference type="ARBA" id="ARBA00022737"/>
    </source>
</evidence>
<dbReference type="InterPro" id="IPR009030">
    <property type="entry name" value="Growth_fac_rcpt_cys_sf"/>
</dbReference>
<proteinExistence type="predicted"/>
<dbReference type="InterPro" id="IPR001846">
    <property type="entry name" value="VWF_type-D"/>
</dbReference>
<dbReference type="Pfam" id="PF12662">
    <property type="entry name" value="cEGF"/>
    <property type="match status" value="1"/>
</dbReference>
<dbReference type="SUPFAM" id="SSF57184">
    <property type="entry name" value="Growth factor receptor domain"/>
    <property type="match status" value="2"/>
</dbReference>
<evidence type="ECO:0000256" key="10">
    <source>
        <dbReference type="ARBA" id="ARBA00023136"/>
    </source>
</evidence>
<evidence type="ECO:0000256" key="3">
    <source>
        <dbReference type="ARBA" id="ARBA00022525"/>
    </source>
</evidence>
<dbReference type="SMART" id="SM00539">
    <property type="entry name" value="NIDO"/>
    <property type="match status" value="1"/>
</dbReference>
<keyword evidence="6" id="KW-0812">Transmembrane</keyword>
<evidence type="ECO:0000256" key="13">
    <source>
        <dbReference type="ARBA" id="ARBA00023180"/>
    </source>
</evidence>
<keyword evidence="8" id="KW-0677">Repeat</keyword>
<dbReference type="PROSITE" id="PS00010">
    <property type="entry name" value="ASX_HYDROXYL"/>
    <property type="match status" value="6"/>
</dbReference>
<keyword evidence="7" id="KW-0732">Signal</keyword>
<organism evidence="18 19">
    <name type="scientific">Sinanodonta woodiana</name>
    <name type="common">Chinese pond mussel</name>
    <name type="synonym">Anodonta woodiana</name>
    <dbReference type="NCBI Taxonomy" id="1069815"/>
    <lineage>
        <taxon>Eukaryota</taxon>
        <taxon>Metazoa</taxon>
        <taxon>Spiralia</taxon>
        <taxon>Lophotrochozoa</taxon>
        <taxon>Mollusca</taxon>
        <taxon>Bivalvia</taxon>
        <taxon>Autobranchia</taxon>
        <taxon>Heteroconchia</taxon>
        <taxon>Palaeoheterodonta</taxon>
        <taxon>Unionida</taxon>
        <taxon>Unionoidea</taxon>
        <taxon>Unionidae</taxon>
        <taxon>Unioninae</taxon>
        <taxon>Sinanodonta</taxon>
    </lineage>
</organism>
<dbReference type="Gene3D" id="2.10.25.10">
    <property type="entry name" value="Laminin"/>
    <property type="match status" value="10"/>
</dbReference>
<dbReference type="GO" id="GO:0016020">
    <property type="term" value="C:membrane"/>
    <property type="evidence" value="ECO:0007669"/>
    <property type="project" value="UniProtKB-SubCell"/>
</dbReference>
<evidence type="ECO:0000256" key="14">
    <source>
        <dbReference type="PROSITE-ProRule" id="PRU00076"/>
    </source>
</evidence>
<keyword evidence="12" id="KW-0675">Receptor</keyword>
<dbReference type="EMBL" id="JBJQND010000019">
    <property type="protein sequence ID" value="KAL3832189.1"/>
    <property type="molecule type" value="Genomic_DNA"/>
</dbReference>
<keyword evidence="9" id="KW-1133">Transmembrane helix</keyword>
<evidence type="ECO:0000256" key="5">
    <source>
        <dbReference type="ARBA" id="ARBA00022583"/>
    </source>
</evidence>
<dbReference type="GO" id="GO:0005576">
    <property type="term" value="C:extracellular region"/>
    <property type="evidence" value="ECO:0007669"/>
    <property type="project" value="UniProtKB-SubCell"/>
</dbReference>
<dbReference type="SMART" id="SM00179">
    <property type="entry name" value="EGF_CA"/>
    <property type="match status" value="9"/>
</dbReference>
<dbReference type="CDD" id="cd00054">
    <property type="entry name" value="EGF_CA"/>
    <property type="match status" value="4"/>
</dbReference>
<evidence type="ECO:0000259" key="16">
    <source>
        <dbReference type="PROSITE" id="PS50856"/>
    </source>
</evidence>
<dbReference type="SMART" id="SM00181">
    <property type="entry name" value="EGF"/>
    <property type="match status" value="12"/>
</dbReference>
<dbReference type="PROSITE" id="PS01186">
    <property type="entry name" value="EGF_2"/>
    <property type="match status" value="4"/>
</dbReference>
<keyword evidence="10" id="KW-0472">Membrane</keyword>
<dbReference type="Pfam" id="PF06119">
    <property type="entry name" value="NIDO"/>
    <property type="match status" value="1"/>
</dbReference>
<reference evidence="18 19" key="1">
    <citation type="submission" date="2024-11" db="EMBL/GenBank/DDBJ databases">
        <title>Chromosome-level genome assembly of the freshwater bivalve Anodonta woodiana.</title>
        <authorList>
            <person name="Chen X."/>
        </authorList>
    </citation>
    <scope>NUCLEOTIDE SEQUENCE [LARGE SCALE GENOMIC DNA]</scope>
    <source>
        <strain evidence="18">MN2024</strain>
        <tissue evidence="18">Gills</tissue>
    </source>
</reference>
<keyword evidence="19" id="KW-1185">Reference proteome</keyword>
<dbReference type="Proteomes" id="UP001634394">
    <property type="component" value="Unassembled WGS sequence"/>
</dbReference>
<gene>
    <name evidence="18" type="ORF">ACJMK2_023852</name>
</gene>
<evidence type="ECO:0000256" key="1">
    <source>
        <dbReference type="ARBA" id="ARBA00004479"/>
    </source>
</evidence>
<feature type="domain" description="VWFD" evidence="17">
    <location>
        <begin position="534"/>
        <end position="686"/>
    </location>
</feature>
<protein>
    <recommendedName>
        <fullName evidence="20">Mucin-like protein</fullName>
    </recommendedName>
</protein>
<name>A0ABD3T5I0_SINWO</name>
<dbReference type="InterPro" id="IPR001881">
    <property type="entry name" value="EGF-like_Ca-bd_dom"/>
</dbReference>
<feature type="domain" description="EGF-like" evidence="15">
    <location>
        <begin position="1408"/>
        <end position="1449"/>
    </location>
</feature>
<dbReference type="InterPro" id="IPR000742">
    <property type="entry name" value="EGF"/>
</dbReference>
<evidence type="ECO:0000256" key="6">
    <source>
        <dbReference type="ARBA" id="ARBA00022692"/>
    </source>
</evidence>
<sequence length="1463" mass="162567">MEGIALTPTDRFFATAQVDGQGTLVLKMLMNVLVLHVQMEGIALTPTDRLFATAQVDGQGTLVLKTLTNVLVIHAQIEGIALIPSDRLFANAQVDGQGTSVLKTLTNVSVIHVQMEGIALTPSDRLFAIAQLDGQGTLALTIIFEPSHITQSFHLTITMYKVVYGTATGDSVLANTDDGCSSAVMASLQFPMYGILYRNIYVCSNGIVSFSEAVTTPNPTRDDNNLHHSYLAPYFTDLQLEHHQSSEGGVIYYQAYDIIKNNSLQRVINVIKAQEYVLRYETDLPSFVPTFLLVVTWDRVAPYPANTRGSERVSFQLILVTDGLNTFAIYMYFKDKMRLQFNDVFIGYAFKIPGIVRRNVNSFTRRAYDIDSTVITNGYRGVLYYRLTPSGFQFNSDQRVCLSWWSENQGNKNHFANRNSFMPSCPCFLDWLWWDSTFGSYYFQDSFTYCAVIRPRWSYSPHGKTCCYNVRTGQYQRSAPTAGGFLQYHKITHSKQYQAIDARMKDYCCHRTNLCHLYYELRPVSRCYNTFPFIFAIFWGDPHIETLDKKKFTFNGWGEYTLVSLDNFQLQSRTSRAERANGGLSNATIFSAFAAKDIIGSTIHVELNSTKDDISLNITVGVKMLAVSVMLPTEYKGKSSGLLGNFDGNPDNDFMFPNGTVLSSNATERDIFKYGQTWAVKSNESIFHYPTGTNHVDFHHKDFEPQFIDEADPEKVSSAKQICGKENQECIFDLVFTENEAVANYTRNIEQQTSESQIKLENNVPIISGNGTVYASIGSTVNVHVNGSDDGNFTYQLLQNTLNASVHVRDDHSAIITFVVVDSNPVSLSITAEDNYGVQAPSLDVSFYICTGCSNKGYCNYTREREDSRSTPLFKYALCVCDPYYEGNDCEVDFDGCASTPCAPPRTCIDNPAPVHQALNLPYNCSCPFGYVVDDVGKCVDLNECNTSSHGCNQTCINTEGSYNCTCGRSLRLHANKKDCEDIDECNERTDGCDQVCNNTYGGFECTCQNGYDYNTTAHKCVQVSDSTCLKKNCTSAYGCTKDEKGNEMCFCRSGYRLTANDSCDDINECDQHICSQYCENIAGSFNCKCFPGYTLDTDKTTCTPCMFPYYGENCSSVCECGMGAKRCDPLKGCICESGWAGSRCDQDVNECFQNPFICNNTLKDCINNVGSYFCNCITGYEATNDTCTDINECDDPTTNTCEQTCINTLSGFTCACWPGYKKDPDDFTKCIDVDECASGLSECDQECSNSIGRYSCSCYFGYELTQDRKTCIQVADPCLKYGNITCDQICFVNLTTQSSTCACNRGYKLSLDNKTCDDIDECTELNGTLNQCSSNSVCTNTNGSYTCSCEDGSKLDNDGRTCSSCDDFHYGPNCANQCNCSVGVLRCDKKTGCVCKPGWDGDLCNLDIDECRNTSVCSGENNNCINTPGSFKCMCNDGYEKNATDSCVGETINKQSDVSNDD</sequence>
<evidence type="ECO:0000256" key="11">
    <source>
        <dbReference type="ARBA" id="ARBA00023157"/>
    </source>
</evidence>
<keyword evidence="3" id="KW-0964">Secreted</keyword>
<keyword evidence="11" id="KW-1015">Disulfide bond</keyword>
<evidence type="ECO:0000259" key="15">
    <source>
        <dbReference type="PROSITE" id="PS50026"/>
    </source>
</evidence>
<comment type="caution">
    <text evidence="14">Lacks conserved residue(s) required for the propagation of feature annotation.</text>
</comment>
<feature type="domain" description="EGF-like" evidence="15">
    <location>
        <begin position="1319"/>
        <end position="1364"/>
    </location>
</feature>
<evidence type="ECO:0008006" key="20">
    <source>
        <dbReference type="Google" id="ProtNLM"/>
    </source>
</evidence>
<dbReference type="InterPro" id="IPR000152">
    <property type="entry name" value="EGF-type_Asp/Asn_hydroxyl_site"/>
</dbReference>
<dbReference type="InterPro" id="IPR049883">
    <property type="entry name" value="NOTCH1_EGF-like"/>
</dbReference>
<evidence type="ECO:0000256" key="2">
    <source>
        <dbReference type="ARBA" id="ARBA00004613"/>
    </source>
</evidence>
<dbReference type="InterPro" id="IPR026823">
    <property type="entry name" value="cEGF"/>
</dbReference>
<feature type="domain" description="EGF-like" evidence="15">
    <location>
        <begin position="1148"/>
        <end position="1189"/>
    </location>
</feature>
<evidence type="ECO:0000313" key="19">
    <source>
        <dbReference type="Proteomes" id="UP001634394"/>
    </source>
</evidence>
<dbReference type="PANTHER" id="PTHR24034">
    <property type="entry name" value="EGF-LIKE DOMAIN-CONTAINING PROTEIN"/>
    <property type="match status" value="1"/>
</dbReference>
<feature type="domain" description="AMOP" evidence="16">
    <location>
        <begin position="393"/>
        <end position="522"/>
    </location>
</feature>
<keyword evidence="4 14" id="KW-0245">EGF-like domain</keyword>
<dbReference type="PROSITE" id="PS51233">
    <property type="entry name" value="VWFD"/>
    <property type="match status" value="1"/>
</dbReference>
<dbReference type="InterPro" id="IPR005533">
    <property type="entry name" value="AMOP_dom"/>
</dbReference>
<feature type="domain" description="EGF-like" evidence="15">
    <location>
        <begin position="893"/>
        <end position="937"/>
    </location>
</feature>
<dbReference type="SUPFAM" id="SSF57196">
    <property type="entry name" value="EGF/Laminin"/>
    <property type="match status" value="4"/>
</dbReference>
<accession>A0ABD3T5I0</accession>
<evidence type="ECO:0000256" key="7">
    <source>
        <dbReference type="ARBA" id="ARBA00022729"/>
    </source>
</evidence>
<dbReference type="InterPro" id="IPR050751">
    <property type="entry name" value="ECM_structural_protein"/>
</dbReference>
<dbReference type="FunFam" id="2.10.25.10:FF:000014">
    <property type="entry name" value="Latent-transforming growth factor beta-binding protein 3"/>
    <property type="match status" value="1"/>
</dbReference>
<dbReference type="Pfam" id="PF07645">
    <property type="entry name" value="EGF_CA"/>
    <property type="match status" value="7"/>
</dbReference>
<dbReference type="GO" id="GO:0006897">
    <property type="term" value="P:endocytosis"/>
    <property type="evidence" value="ECO:0007669"/>
    <property type="project" value="UniProtKB-KW"/>
</dbReference>
<dbReference type="InterPro" id="IPR018097">
    <property type="entry name" value="EGF_Ca-bd_CS"/>
</dbReference>
<dbReference type="PROSITE" id="PS50856">
    <property type="entry name" value="AMOP"/>
    <property type="match status" value="1"/>
</dbReference>
<evidence type="ECO:0000256" key="4">
    <source>
        <dbReference type="ARBA" id="ARBA00022536"/>
    </source>
</evidence>
<dbReference type="PROSITE" id="PS50026">
    <property type="entry name" value="EGF_3"/>
    <property type="match status" value="4"/>
</dbReference>
<dbReference type="FunFam" id="2.10.25.10:FF:000009">
    <property type="entry name" value="Low-density lipoprotein receptor isoform 1"/>
    <property type="match status" value="1"/>
</dbReference>
<evidence type="ECO:0000313" key="18">
    <source>
        <dbReference type="EMBL" id="KAL3832189.1"/>
    </source>
</evidence>
<evidence type="ECO:0000256" key="12">
    <source>
        <dbReference type="ARBA" id="ARBA00023170"/>
    </source>
</evidence>
<evidence type="ECO:0000259" key="17">
    <source>
        <dbReference type="PROSITE" id="PS51233"/>
    </source>
</evidence>
<keyword evidence="5" id="KW-0254">Endocytosis</keyword>
<evidence type="ECO:0000256" key="9">
    <source>
        <dbReference type="ARBA" id="ARBA00022989"/>
    </source>
</evidence>
<comment type="subcellular location">
    <subcellularLocation>
        <location evidence="1">Membrane</location>
        <topology evidence="1">Single-pass type I membrane protein</topology>
    </subcellularLocation>
    <subcellularLocation>
        <location evidence="2">Secreted</location>
    </subcellularLocation>
</comment>